<evidence type="ECO:0000313" key="2">
    <source>
        <dbReference type="EMBL" id="KAK3263569.1"/>
    </source>
</evidence>
<dbReference type="AlphaFoldDB" id="A0AAE0KWZ5"/>
<dbReference type="EMBL" id="LGRX02015266">
    <property type="protein sequence ID" value="KAK3263569.1"/>
    <property type="molecule type" value="Genomic_DNA"/>
</dbReference>
<name>A0AAE0KWZ5_9CHLO</name>
<reference evidence="2 3" key="1">
    <citation type="journal article" date="2015" name="Genome Biol. Evol.">
        <title>Comparative Genomics of a Bacterivorous Green Alga Reveals Evolutionary Causalities and Consequences of Phago-Mixotrophic Mode of Nutrition.</title>
        <authorList>
            <person name="Burns J.A."/>
            <person name="Paasch A."/>
            <person name="Narechania A."/>
            <person name="Kim E."/>
        </authorList>
    </citation>
    <scope>NUCLEOTIDE SEQUENCE [LARGE SCALE GENOMIC DNA]</scope>
    <source>
        <strain evidence="2 3">PLY_AMNH</strain>
    </source>
</reference>
<evidence type="ECO:0000313" key="3">
    <source>
        <dbReference type="Proteomes" id="UP001190700"/>
    </source>
</evidence>
<protein>
    <submittedName>
        <fullName evidence="2">Uncharacterized protein</fullName>
    </submittedName>
</protein>
<organism evidence="2 3">
    <name type="scientific">Cymbomonas tetramitiformis</name>
    <dbReference type="NCBI Taxonomy" id="36881"/>
    <lineage>
        <taxon>Eukaryota</taxon>
        <taxon>Viridiplantae</taxon>
        <taxon>Chlorophyta</taxon>
        <taxon>Pyramimonadophyceae</taxon>
        <taxon>Pyramimonadales</taxon>
        <taxon>Pyramimonadaceae</taxon>
        <taxon>Cymbomonas</taxon>
    </lineage>
</organism>
<comment type="caution">
    <text evidence="2">The sequence shown here is derived from an EMBL/GenBank/DDBJ whole genome shotgun (WGS) entry which is preliminary data.</text>
</comment>
<accession>A0AAE0KWZ5</accession>
<proteinExistence type="predicted"/>
<dbReference type="Proteomes" id="UP001190700">
    <property type="component" value="Unassembled WGS sequence"/>
</dbReference>
<sequence length="201" mass="20933">MAVSSRAVAVSLRSFVPAALCELLNFHGHGALMAAERAVVLRKPYACLPPPAHPCSPVRTLAPCVPLLPSAHPTLLLAPLPPAQPPGHFLPRALCHAAWPVLPNQVSVVPKQKPAPESPQSRPARISMGFKAATQAVIEGNKGEAKVSKKKVKTEAMQNKIMHEWCALTPDSTISVASEGEAPEAGIPATRGGGVKAGAPS</sequence>
<feature type="compositionally biased region" description="Gly residues" evidence="1">
    <location>
        <begin position="191"/>
        <end position="201"/>
    </location>
</feature>
<keyword evidence="3" id="KW-1185">Reference proteome</keyword>
<evidence type="ECO:0000256" key="1">
    <source>
        <dbReference type="SAM" id="MobiDB-lite"/>
    </source>
</evidence>
<feature type="region of interest" description="Disordered" evidence="1">
    <location>
        <begin position="176"/>
        <end position="201"/>
    </location>
</feature>
<gene>
    <name evidence="2" type="ORF">CYMTET_27633</name>
</gene>